<dbReference type="PANTHER" id="PTHR43022">
    <property type="entry name" value="PROTEIN SMF"/>
    <property type="match status" value="1"/>
</dbReference>
<dbReference type="Pfam" id="PF02481">
    <property type="entry name" value="DNA_processg_A"/>
    <property type="match status" value="1"/>
</dbReference>
<proteinExistence type="inferred from homology"/>
<feature type="domain" description="Smf/DprA SLOG" evidence="2">
    <location>
        <begin position="79"/>
        <end position="295"/>
    </location>
</feature>
<dbReference type="OrthoDB" id="9785707at2"/>
<keyword evidence="4" id="KW-1185">Reference proteome</keyword>
<sequence>MSGADRSARRDRMALSLVVEAGDPRLAAALVDREPGAVLEAVRAGDPGIPEPWRARARSLEARVASTLARARDARLRWVCPGDADWPAPLDDLDHVGVHAGVAGRPLGLWMRGRRDLAADGGVAVVGSRDATAYGCDVAADLAADLAESGRCVLSGAALGIDGAAHRGALAVGGPTLAVLACGADVDYPRAHAGLLTRLSEVGAVVSEQPPGSAPTRARFLTRNRLIAALGAGTVVVEAAVRSGALNTLGWAAELGRLVHAVPGPVTNRSSSGVHQAIRDGRAVLAASAADVLEDHGGLLADGLARTPGSRAASTWWDALAPRARQVLEEVPAAGGISGPRLADEIGRRPDDVEATLRSLAAAGLVARTERGWRLVRRADLEPADGRPTLRE</sequence>
<reference evidence="3 4" key="1">
    <citation type="submission" date="2017-11" db="EMBL/GenBank/DDBJ databases">
        <title>Genomic Encyclopedia of Archaeal and Bacterial Type Strains, Phase II (KMG-II): From Individual Species to Whole Genera.</title>
        <authorList>
            <person name="Goeker M."/>
        </authorList>
    </citation>
    <scope>NUCLEOTIDE SEQUENCE [LARGE SCALE GENOMIC DNA]</scope>
    <source>
        <strain evidence="3 4">DSM 27763</strain>
    </source>
</reference>
<gene>
    <name evidence="3" type="ORF">CLV56_0521</name>
</gene>
<dbReference type="AlphaFoldDB" id="A0A0B2BL33"/>
<comment type="caution">
    <text evidence="3">The sequence shown here is derived from an EMBL/GenBank/DDBJ whole genome shotgun (WGS) entry which is preliminary data.</text>
</comment>
<protein>
    <submittedName>
        <fullName evidence="3">DNA processing protein</fullName>
    </submittedName>
</protein>
<dbReference type="PANTHER" id="PTHR43022:SF1">
    <property type="entry name" value="PROTEIN SMF"/>
    <property type="match status" value="1"/>
</dbReference>
<comment type="similarity">
    <text evidence="1">Belongs to the DprA/Smf family.</text>
</comment>
<dbReference type="GO" id="GO:0009294">
    <property type="term" value="P:DNA-mediated transformation"/>
    <property type="evidence" value="ECO:0007669"/>
    <property type="project" value="InterPro"/>
</dbReference>
<evidence type="ECO:0000313" key="3">
    <source>
        <dbReference type="EMBL" id="PJJ56315.1"/>
    </source>
</evidence>
<dbReference type="InterPro" id="IPR057666">
    <property type="entry name" value="DrpA_SLOG"/>
</dbReference>
<dbReference type="Gene3D" id="3.40.50.450">
    <property type="match status" value="1"/>
</dbReference>
<name>A0A0B2BL33_9ACTN</name>
<evidence type="ECO:0000259" key="2">
    <source>
        <dbReference type="Pfam" id="PF02481"/>
    </source>
</evidence>
<organism evidence="3 4">
    <name type="scientific">Mumia flava</name>
    <dbReference type="NCBI Taxonomy" id="1348852"/>
    <lineage>
        <taxon>Bacteria</taxon>
        <taxon>Bacillati</taxon>
        <taxon>Actinomycetota</taxon>
        <taxon>Actinomycetes</taxon>
        <taxon>Propionibacteriales</taxon>
        <taxon>Nocardioidaceae</taxon>
        <taxon>Mumia</taxon>
    </lineage>
</organism>
<dbReference type="InterPro" id="IPR003488">
    <property type="entry name" value="DprA"/>
</dbReference>
<dbReference type="EMBL" id="PGEZ01000001">
    <property type="protein sequence ID" value="PJJ56315.1"/>
    <property type="molecule type" value="Genomic_DNA"/>
</dbReference>
<evidence type="ECO:0000256" key="1">
    <source>
        <dbReference type="ARBA" id="ARBA00006525"/>
    </source>
</evidence>
<evidence type="ECO:0000313" key="4">
    <source>
        <dbReference type="Proteomes" id="UP000230842"/>
    </source>
</evidence>
<accession>A0A0B2BL33</accession>
<dbReference type="RefSeq" id="WP_039348751.1">
    <property type="nucleotide sequence ID" value="NZ_PGEZ01000001.1"/>
</dbReference>
<dbReference type="SUPFAM" id="SSF102405">
    <property type="entry name" value="MCP/YpsA-like"/>
    <property type="match status" value="1"/>
</dbReference>
<dbReference type="Proteomes" id="UP000230842">
    <property type="component" value="Unassembled WGS sequence"/>
</dbReference>